<dbReference type="SMART" id="SM00320">
    <property type="entry name" value="WD40"/>
    <property type="match status" value="3"/>
</dbReference>
<keyword evidence="2" id="KW-0677">Repeat</keyword>
<dbReference type="PANTHER" id="PTHR19918">
    <property type="entry name" value="CELL DIVISION CYCLE 20 CDC20 FIZZY -RELATED"/>
    <property type="match status" value="1"/>
</dbReference>
<dbReference type="SUPFAM" id="SSF50978">
    <property type="entry name" value="WD40 repeat-like"/>
    <property type="match status" value="1"/>
</dbReference>
<dbReference type="GO" id="GO:0005680">
    <property type="term" value="C:anaphase-promoting complex"/>
    <property type="evidence" value="ECO:0007669"/>
    <property type="project" value="TreeGrafter"/>
</dbReference>
<dbReference type="GO" id="GO:1905786">
    <property type="term" value="P:positive regulation of anaphase-promoting complex-dependent catabolic process"/>
    <property type="evidence" value="ECO:0007669"/>
    <property type="project" value="TreeGrafter"/>
</dbReference>
<evidence type="ECO:0000313" key="5">
    <source>
        <dbReference type="Proteomes" id="UP001239445"/>
    </source>
</evidence>
<evidence type="ECO:0000313" key="4">
    <source>
        <dbReference type="EMBL" id="KAK1754358.1"/>
    </source>
</evidence>
<accession>A0AAJ0B9U8</accession>
<dbReference type="InterPro" id="IPR036322">
    <property type="entry name" value="WD40_repeat_dom_sf"/>
</dbReference>
<evidence type="ECO:0000256" key="2">
    <source>
        <dbReference type="ARBA" id="ARBA00022737"/>
    </source>
</evidence>
<comment type="caution">
    <text evidence="4">The sequence shown here is derived from an EMBL/GenBank/DDBJ whole genome shotgun (WGS) entry which is preliminary data.</text>
</comment>
<sequence>MEFDTPFPRLRRRRRQVYSSPSCLSSSPTKSPADSGYGSGPASSSSPDGSADDADHGFEGSPGMFLDGNDSDIENVDDPFFGGGGLPTQPRNQPQRQKPATLPIRSTPSRPGLPSSFFSETDIKLPRASSDTGLRDLDRFIPARSNTDATQKFRTGKSPSELTPSEKLLRHSGDSEDAFCYRRRAISPAVTSYSVLIGDDPSPGSMRVGSVLGPLDHNTRRTSRQVSRGTVWSVGGVVPGLAAVDNGRGQFVQSGTNARLFRTPYPKNKPKAEEEREKHEARIALALGMDQAHRVLETKATRRPEINKRERATTWNGTEWVKEDSETPSVSAPKARELPHAAFKVLDAPGLKDDFYCTLLAYSATCGVLAVGLGDVVYGWSEAGGVRLLNASAARPMMSEMECHLTCLAFSSTEGRKGILAHGRRDGTLTLMSLLDDSTDLDEEDSNVPPLPRFEIYHNVAPLMCLSWKPTVTPRPSGNPVCSGRIVYNEDLLVGDELGFIYYYGIEWPERWEVERDNWPGKITMYARITVHSQQICGLAWSRDGSLFATGGNDNVCCLFETSKVIETRRRRIDRGTEIITRERARTISETEVSSHSMYFAINSTPVKEIERGDETHRWFHEAAVKAIAFCPWQDGLVATGGGSNDKCIHFFHTTSGAPLATISVSAQVTSLIWSTTSKEIAATFGYAHPEHPVRIAVFSWPDCHQVAAIPWPGEHRALYAIPYPGGPKDMRGKAGKGRSYSKAPMEGCIIVASSDMSIKFHEVWATDRKGAARGPGMLCGSEILEGLEGIDRDAEVIR</sequence>
<organism evidence="4 5">
    <name type="scientific">Echria macrotheca</name>
    <dbReference type="NCBI Taxonomy" id="438768"/>
    <lineage>
        <taxon>Eukaryota</taxon>
        <taxon>Fungi</taxon>
        <taxon>Dikarya</taxon>
        <taxon>Ascomycota</taxon>
        <taxon>Pezizomycotina</taxon>
        <taxon>Sordariomycetes</taxon>
        <taxon>Sordariomycetidae</taxon>
        <taxon>Sordariales</taxon>
        <taxon>Schizotheciaceae</taxon>
        <taxon>Echria</taxon>
    </lineage>
</organism>
<evidence type="ECO:0000256" key="3">
    <source>
        <dbReference type="SAM" id="MobiDB-lite"/>
    </source>
</evidence>
<keyword evidence="5" id="KW-1185">Reference proteome</keyword>
<dbReference type="Proteomes" id="UP001239445">
    <property type="component" value="Unassembled WGS sequence"/>
</dbReference>
<evidence type="ECO:0008006" key="6">
    <source>
        <dbReference type="Google" id="ProtNLM"/>
    </source>
</evidence>
<proteinExistence type="predicted"/>
<dbReference type="GO" id="GO:1990757">
    <property type="term" value="F:ubiquitin ligase activator activity"/>
    <property type="evidence" value="ECO:0007669"/>
    <property type="project" value="TreeGrafter"/>
</dbReference>
<dbReference type="GO" id="GO:0031145">
    <property type="term" value="P:anaphase-promoting complex-dependent catabolic process"/>
    <property type="evidence" value="ECO:0007669"/>
    <property type="project" value="TreeGrafter"/>
</dbReference>
<evidence type="ECO:0000256" key="1">
    <source>
        <dbReference type="ARBA" id="ARBA00022574"/>
    </source>
</evidence>
<dbReference type="PANTHER" id="PTHR19918:SF5">
    <property type="entry name" value="MEIOSIS-SPECIFIC APC_C ACTIVATOR PROTEIN AMA1"/>
    <property type="match status" value="1"/>
</dbReference>
<keyword evidence="1" id="KW-0853">WD repeat</keyword>
<dbReference type="InterPro" id="IPR001680">
    <property type="entry name" value="WD40_rpt"/>
</dbReference>
<gene>
    <name evidence="4" type="ORF">QBC47DRAFT_402774</name>
</gene>
<feature type="compositionally biased region" description="Polar residues" evidence="3">
    <location>
        <begin position="89"/>
        <end position="109"/>
    </location>
</feature>
<dbReference type="GO" id="GO:0010997">
    <property type="term" value="F:anaphase-promoting complex binding"/>
    <property type="evidence" value="ECO:0007669"/>
    <property type="project" value="InterPro"/>
</dbReference>
<dbReference type="AlphaFoldDB" id="A0AAJ0B9U8"/>
<dbReference type="Gene3D" id="2.130.10.10">
    <property type="entry name" value="YVTN repeat-like/Quinoprotein amine dehydrogenase"/>
    <property type="match status" value="2"/>
</dbReference>
<dbReference type="InterPro" id="IPR033010">
    <property type="entry name" value="Cdc20/Fizzy"/>
</dbReference>
<feature type="compositionally biased region" description="Low complexity" evidence="3">
    <location>
        <begin position="19"/>
        <end position="49"/>
    </location>
</feature>
<dbReference type="Pfam" id="PF00400">
    <property type="entry name" value="WD40"/>
    <property type="match status" value="1"/>
</dbReference>
<name>A0AAJ0B9U8_9PEZI</name>
<feature type="region of interest" description="Disordered" evidence="3">
    <location>
        <begin position="1"/>
        <end position="130"/>
    </location>
</feature>
<dbReference type="EMBL" id="MU839835">
    <property type="protein sequence ID" value="KAK1754358.1"/>
    <property type="molecule type" value="Genomic_DNA"/>
</dbReference>
<reference evidence="4" key="1">
    <citation type="submission" date="2023-06" db="EMBL/GenBank/DDBJ databases">
        <title>Genome-scale phylogeny and comparative genomics of the fungal order Sordariales.</title>
        <authorList>
            <consortium name="Lawrence Berkeley National Laboratory"/>
            <person name="Hensen N."/>
            <person name="Bonometti L."/>
            <person name="Westerberg I."/>
            <person name="Brannstrom I.O."/>
            <person name="Guillou S."/>
            <person name="Cros-Aarteil S."/>
            <person name="Calhoun S."/>
            <person name="Haridas S."/>
            <person name="Kuo A."/>
            <person name="Mondo S."/>
            <person name="Pangilinan J."/>
            <person name="Riley R."/>
            <person name="Labutti K."/>
            <person name="Andreopoulos B."/>
            <person name="Lipzen A."/>
            <person name="Chen C."/>
            <person name="Yanf M."/>
            <person name="Daum C."/>
            <person name="Ng V."/>
            <person name="Clum A."/>
            <person name="Steindorff A."/>
            <person name="Ohm R."/>
            <person name="Martin F."/>
            <person name="Silar P."/>
            <person name="Natvig D."/>
            <person name="Lalanne C."/>
            <person name="Gautier V."/>
            <person name="Ament-Velasquez S.L."/>
            <person name="Kruys A."/>
            <person name="Hutchinson M.I."/>
            <person name="Powell A.J."/>
            <person name="Barry K."/>
            <person name="Miller A.N."/>
            <person name="Grigoriev I.V."/>
            <person name="Debuchy R."/>
            <person name="Gladieux P."/>
            <person name="Thoren M.H."/>
            <person name="Johannesson H."/>
        </authorList>
    </citation>
    <scope>NUCLEOTIDE SEQUENCE</scope>
    <source>
        <strain evidence="4">PSN4</strain>
    </source>
</reference>
<dbReference type="InterPro" id="IPR015943">
    <property type="entry name" value="WD40/YVTN_repeat-like_dom_sf"/>
</dbReference>
<protein>
    <recommendedName>
        <fullName evidence="6">WD40 repeat-like protein</fullName>
    </recommendedName>
</protein>